<gene>
    <name evidence="1" type="ORF">EAH76_05955</name>
</gene>
<comment type="caution">
    <text evidence="1">The sequence shown here is derived from an EMBL/GenBank/DDBJ whole genome shotgun (WGS) entry which is preliminary data.</text>
</comment>
<organism evidence="1 2">
    <name type="scientific">Sphingomonas glacialis</name>
    <dbReference type="NCBI Taxonomy" id="658225"/>
    <lineage>
        <taxon>Bacteria</taxon>
        <taxon>Pseudomonadati</taxon>
        <taxon>Pseudomonadota</taxon>
        <taxon>Alphaproteobacteria</taxon>
        <taxon>Sphingomonadales</taxon>
        <taxon>Sphingomonadaceae</taxon>
        <taxon>Sphingomonas</taxon>
    </lineage>
</organism>
<dbReference type="RefSeq" id="WP_140849144.1">
    <property type="nucleotide sequence ID" value="NZ_RCZC01000002.1"/>
</dbReference>
<dbReference type="AlphaFoldDB" id="A0A502FY15"/>
<sequence>MPIVPDTDDLSAMPDESVAHAVMVPVLDPLPAPQLSPVDVVDHQAAWSIGRVYRADRGCCRARSAPAIENRRRAALQRLDPLLYVVHHLKNEGRS</sequence>
<evidence type="ECO:0000313" key="1">
    <source>
        <dbReference type="EMBL" id="TPG54230.1"/>
    </source>
</evidence>
<name>A0A502FY15_9SPHN</name>
<proteinExistence type="predicted"/>
<keyword evidence="2" id="KW-1185">Reference proteome</keyword>
<evidence type="ECO:0000313" key="2">
    <source>
        <dbReference type="Proteomes" id="UP000319931"/>
    </source>
</evidence>
<reference evidence="1 2" key="1">
    <citation type="journal article" date="2019" name="Environ. Microbiol.">
        <title>Species interactions and distinct microbial communities in high Arctic permafrost affected cryosols are associated with the CH4 and CO2 gas fluxes.</title>
        <authorList>
            <person name="Altshuler I."/>
            <person name="Hamel J."/>
            <person name="Turney S."/>
            <person name="Magnuson E."/>
            <person name="Levesque R."/>
            <person name="Greer C."/>
            <person name="Whyte L.G."/>
        </authorList>
    </citation>
    <scope>NUCLEOTIDE SEQUENCE [LARGE SCALE GENOMIC DNA]</scope>
    <source>
        <strain evidence="1 2">E6.1</strain>
    </source>
</reference>
<dbReference type="EMBL" id="RCZC01000002">
    <property type="protein sequence ID" value="TPG54230.1"/>
    <property type="molecule type" value="Genomic_DNA"/>
</dbReference>
<accession>A0A502FY15</accession>
<dbReference type="Proteomes" id="UP000319931">
    <property type="component" value="Unassembled WGS sequence"/>
</dbReference>
<protein>
    <submittedName>
        <fullName evidence="1">Uncharacterized protein</fullName>
    </submittedName>
</protein>